<feature type="domain" description="RAI1-like" evidence="8">
    <location>
        <begin position="21"/>
        <end position="117"/>
    </location>
</feature>
<comment type="catalytic activity">
    <reaction evidence="3">
        <text>a 5'-end (N(7)-methyl 5'-triphosphoguanosine)-ribonucleoside-ribonucleotide in mRNA + H2O = a (N(7)-methyl 5'-triphosphoguanosine)-nucleoside + a 5'-end phospho-ribonucleoside in mRNA + H(+)</text>
        <dbReference type="Rhea" id="RHEA:66928"/>
        <dbReference type="Rhea" id="RHEA-COMP:15692"/>
        <dbReference type="Rhea" id="RHEA-COMP:17313"/>
        <dbReference type="ChEBI" id="CHEBI:15377"/>
        <dbReference type="ChEBI" id="CHEBI:15378"/>
        <dbReference type="ChEBI" id="CHEBI:138282"/>
        <dbReference type="ChEBI" id="CHEBI:172876"/>
        <dbReference type="ChEBI" id="CHEBI:172877"/>
    </reaction>
    <physiologicalReaction direction="left-to-right" evidence="3">
        <dbReference type="Rhea" id="RHEA:66929"/>
    </physiologicalReaction>
</comment>
<protein>
    <recommendedName>
        <fullName evidence="7">Decapping nuclease</fullName>
        <ecNumber evidence="7">3.6.1.-</ecNumber>
    </recommendedName>
</protein>
<name>A0A1B7YIZ6_COLHI</name>
<comment type="caution">
    <text evidence="9">The sequence shown here is derived from an EMBL/GenBank/DDBJ whole genome shotgun (WGS) entry which is preliminary data.</text>
</comment>
<reference evidence="10" key="1">
    <citation type="journal article" date="2017" name="BMC Genomics">
        <title>Gapless genome assembly of Colletotrichum higginsianum reveals chromosome structure and association of transposable elements with secondary metabolite gene clusters.</title>
        <authorList>
            <person name="Dallery J.-F."/>
            <person name="Lapalu N."/>
            <person name="Zampounis A."/>
            <person name="Pigne S."/>
            <person name="Luyten I."/>
            <person name="Amselem J."/>
            <person name="Wittenberg A.H.J."/>
            <person name="Zhou S."/>
            <person name="de Queiroz M.V."/>
            <person name="Robin G.P."/>
            <person name="Auger A."/>
            <person name="Hainaut M."/>
            <person name="Henrissat B."/>
            <person name="Kim K.-T."/>
            <person name="Lee Y.-H."/>
            <person name="Lespinet O."/>
            <person name="Schwartz D.C."/>
            <person name="Thon M.R."/>
            <person name="O'Connell R.J."/>
        </authorList>
    </citation>
    <scope>NUCLEOTIDE SEQUENCE [LARGE SCALE GENOMIC DNA]</scope>
    <source>
        <strain evidence="10">IMI 349063</strain>
    </source>
</reference>
<organism evidence="9 10">
    <name type="scientific">Colletotrichum higginsianum (strain IMI 349063)</name>
    <name type="common">Crucifer anthracnose fungus</name>
    <dbReference type="NCBI Taxonomy" id="759273"/>
    <lineage>
        <taxon>Eukaryota</taxon>
        <taxon>Fungi</taxon>
        <taxon>Dikarya</taxon>
        <taxon>Ascomycota</taxon>
        <taxon>Pezizomycotina</taxon>
        <taxon>Sordariomycetes</taxon>
        <taxon>Hypocreomycetidae</taxon>
        <taxon>Glomerellales</taxon>
        <taxon>Glomerellaceae</taxon>
        <taxon>Colletotrichum</taxon>
        <taxon>Colletotrichum destructivum species complex</taxon>
    </lineage>
</organism>
<comment type="function">
    <text evidence="5">Decapping enzyme for NAD-capped RNAs: specifically hydrolyzes the nicotinamide adenine dinucleotide (NAD) cap from a subset of RNAs by removing the entire NAD moiety from the 5'-end of an NAD-capped RNA. The NAD-cap is present at the 5'-end of some RNAs and snoRNAs. In contrast to the canonical 5'-end N7 methylguanosine (m7G) cap, the NAD cap promotes mRNA decay. Also acts as a non-canonical decapping enzyme that removes the entire cap structure of m7G capped or incompletely capped RNAs. Has decapping activity toward incomplete 5'-end m7G cap mRNAs such as unmethylated 5'-end-capped RNA (cap0), while it has no activity toward 2'-O-ribose methylated m7G cap (cap1). Also possesses RNA 5'-pyrophosphohydrolase activity by hydrolyzing the 5'-end triphosphate to release pyrophosphates. Stimulates exoribonuclease activity of Rat1, allowing it to degrade RNAs with stable secondary structure more effectively.</text>
</comment>
<dbReference type="PANTHER" id="PTHR12395:SF9">
    <property type="entry name" value="DECAPPING AND EXORIBONUCLEASE PROTEIN"/>
    <property type="match status" value="1"/>
</dbReference>
<evidence type="ECO:0000256" key="1">
    <source>
        <dbReference type="ARBA" id="ARBA00001968"/>
    </source>
</evidence>
<evidence type="ECO:0000256" key="2">
    <source>
        <dbReference type="ARBA" id="ARBA00006562"/>
    </source>
</evidence>
<dbReference type="VEuPathDB" id="FungiDB:CH63R_04228"/>
<comment type="catalytic activity">
    <reaction evidence="4">
        <text>a 5'-end triphospho-ribonucleoside in mRNA + H2O = a 5'-end phospho-ribonucleoside in mRNA + diphosphate + H(+)</text>
        <dbReference type="Rhea" id="RHEA:78683"/>
        <dbReference type="Rhea" id="RHEA-COMP:15692"/>
        <dbReference type="Rhea" id="RHEA-COMP:17164"/>
        <dbReference type="ChEBI" id="CHEBI:15377"/>
        <dbReference type="ChEBI" id="CHEBI:15378"/>
        <dbReference type="ChEBI" id="CHEBI:33019"/>
        <dbReference type="ChEBI" id="CHEBI:138282"/>
        <dbReference type="ChEBI" id="CHEBI:167618"/>
    </reaction>
    <physiologicalReaction direction="left-to-right" evidence="4">
        <dbReference type="Rhea" id="RHEA:78684"/>
    </physiologicalReaction>
</comment>
<dbReference type="EMBL" id="LTAN01000003">
    <property type="protein sequence ID" value="OBR11932.1"/>
    <property type="molecule type" value="Genomic_DNA"/>
</dbReference>
<dbReference type="PANTHER" id="PTHR12395">
    <property type="entry name" value="DOM-3 RELATED"/>
    <property type="match status" value="1"/>
</dbReference>
<evidence type="ECO:0000259" key="8">
    <source>
        <dbReference type="Pfam" id="PF08652"/>
    </source>
</evidence>
<gene>
    <name evidence="9" type="ORF">CH63R_04228</name>
</gene>
<dbReference type="RefSeq" id="XP_018160449.1">
    <property type="nucleotide sequence ID" value="XM_018299203.1"/>
</dbReference>
<dbReference type="GO" id="GO:0000166">
    <property type="term" value="F:nucleotide binding"/>
    <property type="evidence" value="ECO:0007669"/>
    <property type="project" value="UniProtKB-KW"/>
</dbReference>
<keyword evidence="7" id="KW-0479">Metal-binding</keyword>
<proteinExistence type="inferred from homology"/>
<evidence type="ECO:0000256" key="5">
    <source>
        <dbReference type="ARBA" id="ARBA00046211"/>
    </source>
</evidence>
<dbReference type="KEGG" id="chig:CH63R_04228"/>
<dbReference type="Pfam" id="PF08652">
    <property type="entry name" value="RAI1"/>
    <property type="match status" value="2"/>
</dbReference>
<dbReference type="InterPro" id="IPR039039">
    <property type="entry name" value="RAI1-like_fam"/>
</dbReference>
<evidence type="ECO:0000256" key="6">
    <source>
        <dbReference type="ARBA" id="ARBA00048124"/>
    </source>
</evidence>
<feature type="domain" description="RAI1-like" evidence="8">
    <location>
        <begin position="172"/>
        <end position="409"/>
    </location>
</feature>
<dbReference type="GO" id="GO:0005829">
    <property type="term" value="C:cytosol"/>
    <property type="evidence" value="ECO:0007669"/>
    <property type="project" value="TreeGrafter"/>
</dbReference>
<keyword evidence="10" id="KW-1185">Reference proteome</keyword>
<dbReference type="Proteomes" id="UP000092177">
    <property type="component" value="Chromosome 3"/>
</dbReference>
<keyword evidence="7" id="KW-0694">RNA-binding</keyword>
<keyword evidence="7" id="KW-0547">Nucleotide-binding</keyword>
<evidence type="ECO:0000256" key="3">
    <source>
        <dbReference type="ARBA" id="ARBA00044676"/>
    </source>
</evidence>
<evidence type="ECO:0000313" key="10">
    <source>
        <dbReference type="Proteomes" id="UP000092177"/>
    </source>
</evidence>
<dbReference type="GeneID" id="28863310"/>
<dbReference type="GO" id="GO:0034353">
    <property type="term" value="F:mRNA 5'-diphosphatase activity"/>
    <property type="evidence" value="ECO:0007669"/>
    <property type="project" value="TreeGrafter"/>
</dbReference>
<accession>A0A1B7YIZ6</accession>
<keyword evidence="7" id="KW-0539">Nucleus</keyword>
<comment type="similarity">
    <text evidence="2 7">Belongs to the DXO/Dom3Z family.</text>
</comment>
<sequence length="435" mass="49745">MPDQFPIQPIGRFYAASQPVKRPKEFACFSYDDNHDFHLGDSSVRYYYTPALGTDLSKGYDSFIKHDDSKPEHLGALLKTIKAHEEEKGEKIDAQIVTWRGMMTKIMASPFEDRDGSVVRIPVQMVRTETNGRPRFEMNATLYQVRMNNPLSPPSPVTWSLTELTRLRTACMTLFNGTFIEENHEYKVASQKQQNAQQRRGPIPPEVMQFWGYKFETLATLPAPWGDTSREYIDNRIEEVVNNKAQYCSVVRTGIGPTVICIGGEVDAVWDSKPSKPGAPTNWVELKTSLAIRDDRDVDNFHRKLMKFWIQSFLLGVPKIIVGFRNRQGILTGLEEIETEKIPETVQRRGKATWNADMCVNFAADFLVWLRQTINDDGVWRIRRRAGEPTIEVFKIDEAGHGELLTDDFINWRIKLSMKSTALEPEPEPEPGSEP</sequence>
<comment type="cofactor">
    <cofactor evidence="1 7">
        <name>a divalent metal cation</name>
        <dbReference type="ChEBI" id="CHEBI:60240"/>
    </cofactor>
</comment>
<dbReference type="GO" id="GO:0110155">
    <property type="term" value="P:NAD-cap decapping"/>
    <property type="evidence" value="ECO:0007669"/>
    <property type="project" value="TreeGrafter"/>
</dbReference>
<dbReference type="EC" id="3.6.1.-" evidence="7"/>
<keyword evidence="7" id="KW-0378">Hydrolase</keyword>
<dbReference type="AlphaFoldDB" id="A0A1B7YIZ6"/>
<dbReference type="OrthoDB" id="5853397at2759"/>
<comment type="subcellular location">
    <subcellularLocation>
        <location evidence="7">Nucleus</location>
    </subcellularLocation>
</comment>
<dbReference type="GO" id="GO:0003723">
    <property type="term" value="F:RNA binding"/>
    <property type="evidence" value="ECO:0007669"/>
    <property type="project" value="UniProtKB-KW"/>
</dbReference>
<dbReference type="GO" id="GO:0046872">
    <property type="term" value="F:metal ion binding"/>
    <property type="evidence" value="ECO:0007669"/>
    <property type="project" value="UniProtKB-KW"/>
</dbReference>
<evidence type="ECO:0000313" key="9">
    <source>
        <dbReference type="EMBL" id="OBR11932.1"/>
    </source>
</evidence>
<dbReference type="GO" id="GO:0004518">
    <property type="term" value="F:nuclease activity"/>
    <property type="evidence" value="ECO:0007669"/>
    <property type="project" value="UniProtKB-KW"/>
</dbReference>
<keyword evidence="7" id="KW-0540">Nuclease</keyword>
<dbReference type="GO" id="GO:0005634">
    <property type="term" value="C:nucleus"/>
    <property type="evidence" value="ECO:0007669"/>
    <property type="project" value="UniProtKB-SubCell"/>
</dbReference>
<evidence type="ECO:0000256" key="7">
    <source>
        <dbReference type="RuleBase" id="RU367113"/>
    </source>
</evidence>
<dbReference type="InterPro" id="IPR013961">
    <property type="entry name" value="RAI1"/>
</dbReference>
<comment type="catalytic activity">
    <reaction evidence="6">
        <text>a 5'-end NAD(+)-phospho-ribonucleoside in mRNA + H2O = a 5'-end phospho-ribonucleoside in mRNA + NAD(+) + H(+)</text>
        <dbReference type="Rhea" id="RHEA:60880"/>
        <dbReference type="Rhea" id="RHEA-COMP:15692"/>
        <dbReference type="Rhea" id="RHEA-COMP:15698"/>
        <dbReference type="ChEBI" id="CHEBI:15377"/>
        <dbReference type="ChEBI" id="CHEBI:15378"/>
        <dbReference type="ChEBI" id="CHEBI:57540"/>
        <dbReference type="ChEBI" id="CHEBI:138282"/>
        <dbReference type="ChEBI" id="CHEBI:144029"/>
    </reaction>
    <physiologicalReaction direction="left-to-right" evidence="6">
        <dbReference type="Rhea" id="RHEA:60881"/>
    </physiologicalReaction>
</comment>
<evidence type="ECO:0000256" key="4">
    <source>
        <dbReference type="ARBA" id="ARBA00044692"/>
    </source>
</evidence>
<dbReference type="GO" id="GO:0000956">
    <property type="term" value="P:nuclear-transcribed mRNA catabolic process"/>
    <property type="evidence" value="ECO:0007669"/>
    <property type="project" value="TreeGrafter"/>
</dbReference>